<dbReference type="EMBL" id="JBBPBK010000003">
    <property type="protein sequence ID" value="KAK9287908.1"/>
    <property type="molecule type" value="Genomic_DNA"/>
</dbReference>
<dbReference type="AlphaFoldDB" id="A0AAP0S175"/>
<evidence type="ECO:0000256" key="1">
    <source>
        <dbReference type="SAM" id="MobiDB-lite"/>
    </source>
</evidence>
<dbReference type="InterPro" id="IPR025762">
    <property type="entry name" value="DFDF"/>
</dbReference>
<dbReference type="InterPro" id="IPR025609">
    <property type="entry name" value="Lsm14-like_N"/>
</dbReference>
<dbReference type="GO" id="GO:0003729">
    <property type="term" value="F:mRNA binding"/>
    <property type="evidence" value="ECO:0007669"/>
    <property type="project" value="TreeGrafter"/>
</dbReference>
<dbReference type="Pfam" id="PF12701">
    <property type="entry name" value="LSM14"/>
    <property type="match status" value="1"/>
</dbReference>
<dbReference type="Gene3D" id="2.30.30.100">
    <property type="match status" value="1"/>
</dbReference>
<sequence>MAVDASKATGSADSYIGSFISLTSKSDIRYEGVLFHIKTQESTIGLKNVKSFGTEERKTDGPQVPPSDRVYECIFFRGSDIKDLQVISSPPVQSAPAIPDDPAIIQFHYPHSASASTSSLPADSVSVTNPISNAQLGVPSSTFQGSLPLYQSVGNLGSWGSSPSPPNASVSGLTMPMYWQGVNGPSGGLSNLQQKSLLRPEPGLVESAPLQQQTQYSIMNASLPSSASNLPEFPRPLLPPISTGSLNSASTLLPPSALPLNFPNSQPATLASNLSLNPMANNAPTDRPTVTSGSSLPLVSPLTASSLDFNAITPPTARKPKSAADPALPYQTRSQPLPSVVGISSSNHTEVSVPFLVTPGQLLQSNPTTLSSSHFLQTAHKDIEVVQASASESSSSDSKEDQASILPLRSPYAEKLNKAPMHTHHSGMGGDRRRGNMLNGDTLLTHHSDRGHSRGRGYRLNGAAFHSHHTNKGHSRGRGNGLHGAALRTRDSNMPSAWGKGNGMNGAALHTNRSNRGHARGRGHWISHSVTKFTEDFDFEAMNEKFNKVEVWGHLGKSNKARVKLREGDETESDEDDTQVVDEDALPKFEIKVRLPPLVYDDKDRLLFQLAHC</sequence>
<comment type="caution">
    <text evidence="4">The sequence shown here is derived from an EMBL/GenBank/DDBJ whole genome shotgun (WGS) entry which is preliminary data.</text>
</comment>
<dbReference type="PROSITE" id="PS52002">
    <property type="entry name" value="SM"/>
    <property type="match status" value="1"/>
</dbReference>
<dbReference type="GO" id="GO:0000932">
    <property type="term" value="C:P-body"/>
    <property type="evidence" value="ECO:0007669"/>
    <property type="project" value="TreeGrafter"/>
</dbReference>
<protein>
    <submittedName>
        <fullName evidence="4">Uncharacterized protein</fullName>
    </submittedName>
</protein>
<dbReference type="Proteomes" id="UP001415857">
    <property type="component" value="Unassembled WGS sequence"/>
</dbReference>
<dbReference type="Pfam" id="PF09532">
    <property type="entry name" value="FDF"/>
    <property type="match status" value="1"/>
</dbReference>
<organism evidence="4 5">
    <name type="scientific">Liquidambar formosana</name>
    <name type="common">Formosan gum</name>
    <dbReference type="NCBI Taxonomy" id="63359"/>
    <lineage>
        <taxon>Eukaryota</taxon>
        <taxon>Viridiplantae</taxon>
        <taxon>Streptophyta</taxon>
        <taxon>Embryophyta</taxon>
        <taxon>Tracheophyta</taxon>
        <taxon>Spermatophyta</taxon>
        <taxon>Magnoliopsida</taxon>
        <taxon>eudicotyledons</taxon>
        <taxon>Gunneridae</taxon>
        <taxon>Pentapetalae</taxon>
        <taxon>Saxifragales</taxon>
        <taxon>Altingiaceae</taxon>
        <taxon>Liquidambar</taxon>
    </lineage>
</organism>
<feature type="region of interest" description="Disordered" evidence="1">
    <location>
        <begin position="418"/>
        <end position="458"/>
    </location>
</feature>
<dbReference type="GO" id="GO:0033962">
    <property type="term" value="P:P-body assembly"/>
    <property type="evidence" value="ECO:0007669"/>
    <property type="project" value="TreeGrafter"/>
</dbReference>
<gene>
    <name evidence="4" type="ORF">L1049_016352</name>
</gene>
<proteinExistence type="predicted"/>
<reference evidence="4 5" key="1">
    <citation type="journal article" date="2024" name="Plant J.">
        <title>Genome sequences and population genomics reveal climatic adaptation and genomic divergence between two closely related sweetgum species.</title>
        <authorList>
            <person name="Xu W.Q."/>
            <person name="Ren C.Q."/>
            <person name="Zhang X.Y."/>
            <person name="Comes H.P."/>
            <person name="Liu X.H."/>
            <person name="Li Y.G."/>
            <person name="Kettle C.J."/>
            <person name="Jalonen R."/>
            <person name="Gaisberger H."/>
            <person name="Ma Y.Z."/>
            <person name="Qiu Y.X."/>
        </authorList>
    </citation>
    <scope>NUCLEOTIDE SEQUENCE [LARGE SCALE GENOMIC DNA]</scope>
    <source>
        <strain evidence="4">Hangzhou</strain>
    </source>
</reference>
<dbReference type="PROSITE" id="PS51512">
    <property type="entry name" value="DFDF"/>
    <property type="match status" value="1"/>
</dbReference>
<feature type="region of interest" description="Disordered" evidence="1">
    <location>
        <begin position="310"/>
        <end position="335"/>
    </location>
</feature>
<dbReference type="CDD" id="cd01736">
    <property type="entry name" value="LSm14_N"/>
    <property type="match status" value="1"/>
</dbReference>
<dbReference type="InterPro" id="IPR019050">
    <property type="entry name" value="FDF_dom"/>
</dbReference>
<dbReference type="SMART" id="SM01271">
    <property type="entry name" value="LSM14"/>
    <property type="match status" value="1"/>
</dbReference>
<dbReference type="SUPFAM" id="SSF50182">
    <property type="entry name" value="Sm-like ribonucleoproteins"/>
    <property type="match status" value="1"/>
</dbReference>
<evidence type="ECO:0000259" key="3">
    <source>
        <dbReference type="PROSITE" id="PS52002"/>
    </source>
</evidence>
<feature type="region of interest" description="Disordered" evidence="1">
    <location>
        <begin position="274"/>
        <end position="297"/>
    </location>
</feature>
<evidence type="ECO:0000259" key="2">
    <source>
        <dbReference type="PROSITE" id="PS51512"/>
    </source>
</evidence>
<keyword evidence="5" id="KW-1185">Reference proteome</keyword>
<evidence type="ECO:0000313" key="4">
    <source>
        <dbReference type="EMBL" id="KAK9287908.1"/>
    </source>
</evidence>
<dbReference type="SMART" id="SM01199">
    <property type="entry name" value="FDF"/>
    <property type="match status" value="1"/>
</dbReference>
<dbReference type="InterPro" id="IPR047575">
    <property type="entry name" value="Sm"/>
</dbReference>
<dbReference type="PANTHER" id="PTHR13586:SF0">
    <property type="entry name" value="TRAILER HITCH, ISOFORM H"/>
    <property type="match status" value="1"/>
</dbReference>
<feature type="domain" description="Sm" evidence="3">
    <location>
        <begin position="7"/>
        <end position="90"/>
    </location>
</feature>
<accession>A0AAP0S175</accession>
<name>A0AAP0S175_LIQFO</name>
<evidence type="ECO:0000313" key="5">
    <source>
        <dbReference type="Proteomes" id="UP001415857"/>
    </source>
</evidence>
<dbReference type="GO" id="GO:0034063">
    <property type="term" value="P:stress granule assembly"/>
    <property type="evidence" value="ECO:0007669"/>
    <property type="project" value="TreeGrafter"/>
</dbReference>
<dbReference type="InterPro" id="IPR010920">
    <property type="entry name" value="LSM_dom_sf"/>
</dbReference>
<dbReference type="PANTHER" id="PTHR13586">
    <property type="entry name" value="SCD6 PROTEIN-RELATED"/>
    <property type="match status" value="1"/>
</dbReference>
<feature type="domain" description="DFDF" evidence="2">
    <location>
        <begin position="525"/>
        <end position="561"/>
    </location>
</feature>